<dbReference type="AlphaFoldDB" id="A0A820G860"/>
<sequence length="165" mass="19110">MSTSRTTTPTEELPFDHCTSLETGSIILKQDEIAAETALIRRKWVEEKDTLMTRLVVDITKPEIGSINQWETLVNSDDVVLDDYLPENISKIFQGNKKVIESFADWTVAFMSLRKAVLYIFKHRGPELDAHFEHISKLFRDSYSIKLILAYEKDIRHHVTEMPNL</sequence>
<feature type="non-terminal residue" evidence="1">
    <location>
        <position position="1"/>
    </location>
</feature>
<comment type="caution">
    <text evidence="1">The sequence shown here is derived from an EMBL/GenBank/DDBJ whole genome shotgun (WGS) entry which is preliminary data.</text>
</comment>
<name>A0A820G860_9BILA</name>
<reference evidence="1" key="1">
    <citation type="submission" date="2021-02" db="EMBL/GenBank/DDBJ databases">
        <authorList>
            <person name="Nowell W R."/>
        </authorList>
    </citation>
    <scope>NUCLEOTIDE SEQUENCE</scope>
</reference>
<evidence type="ECO:0000313" key="1">
    <source>
        <dbReference type="EMBL" id="CAF4274173.1"/>
    </source>
</evidence>
<proteinExistence type="predicted"/>
<feature type="non-terminal residue" evidence="1">
    <location>
        <position position="165"/>
    </location>
</feature>
<evidence type="ECO:0000313" key="2">
    <source>
        <dbReference type="Proteomes" id="UP000663881"/>
    </source>
</evidence>
<protein>
    <submittedName>
        <fullName evidence="1">Uncharacterized protein</fullName>
    </submittedName>
</protein>
<organism evidence="1 2">
    <name type="scientific">Adineta steineri</name>
    <dbReference type="NCBI Taxonomy" id="433720"/>
    <lineage>
        <taxon>Eukaryota</taxon>
        <taxon>Metazoa</taxon>
        <taxon>Spiralia</taxon>
        <taxon>Gnathifera</taxon>
        <taxon>Rotifera</taxon>
        <taxon>Eurotatoria</taxon>
        <taxon>Bdelloidea</taxon>
        <taxon>Adinetida</taxon>
        <taxon>Adinetidae</taxon>
        <taxon>Adineta</taxon>
    </lineage>
</organism>
<dbReference type="EMBL" id="CAJOAY010014092">
    <property type="protein sequence ID" value="CAF4274173.1"/>
    <property type="molecule type" value="Genomic_DNA"/>
</dbReference>
<gene>
    <name evidence="1" type="ORF">OKA104_LOCUS44826</name>
</gene>
<accession>A0A820G860</accession>
<dbReference type="Proteomes" id="UP000663881">
    <property type="component" value="Unassembled WGS sequence"/>
</dbReference>